<dbReference type="InterPro" id="IPR036051">
    <property type="entry name" value="KRAB_dom_sf"/>
</dbReference>
<dbReference type="CDD" id="cd07765">
    <property type="entry name" value="KRAB_A-box"/>
    <property type="match status" value="1"/>
</dbReference>
<dbReference type="AlphaFoldDB" id="A0AA40HEH1"/>
<proteinExistence type="predicted"/>
<dbReference type="InterPro" id="IPR001909">
    <property type="entry name" value="KRAB"/>
</dbReference>
<reference evidence="2" key="1">
    <citation type="submission" date="2023-06" db="EMBL/GenBank/DDBJ databases">
        <title>Reference genome for the Northern bat (Eptesicus nilssonii), a most northern bat species.</title>
        <authorList>
            <person name="Laine V.N."/>
            <person name="Pulliainen A.T."/>
            <person name="Lilley T.M."/>
        </authorList>
    </citation>
    <scope>NUCLEOTIDE SEQUENCE</scope>
    <source>
        <strain evidence="2">BLF_Eptnil</strain>
        <tissue evidence="2">Kidney</tissue>
    </source>
</reference>
<feature type="domain" description="KRAB" evidence="1">
    <location>
        <begin position="8"/>
        <end position="102"/>
    </location>
</feature>
<dbReference type="Gene3D" id="6.10.140.140">
    <property type="match status" value="1"/>
</dbReference>
<dbReference type="InterPro" id="IPR050169">
    <property type="entry name" value="Krueppel_C2H2_ZnF"/>
</dbReference>
<dbReference type="SMART" id="SM00349">
    <property type="entry name" value="KRAB"/>
    <property type="match status" value="1"/>
</dbReference>
<dbReference type="Pfam" id="PF01352">
    <property type="entry name" value="KRAB"/>
    <property type="match status" value="1"/>
</dbReference>
<dbReference type="GO" id="GO:0006355">
    <property type="term" value="P:regulation of DNA-templated transcription"/>
    <property type="evidence" value="ECO:0007669"/>
    <property type="project" value="InterPro"/>
</dbReference>
<keyword evidence="3" id="KW-1185">Reference proteome</keyword>
<organism evidence="2 3">
    <name type="scientific">Cnephaeus nilssonii</name>
    <name type="common">Northern bat</name>
    <name type="synonym">Eptesicus nilssonii</name>
    <dbReference type="NCBI Taxonomy" id="3371016"/>
    <lineage>
        <taxon>Eukaryota</taxon>
        <taxon>Metazoa</taxon>
        <taxon>Chordata</taxon>
        <taxon>Craniata</taxon>
        <taxon>Vertebrata</taxon>
        <taxon>Euteleostomi</taxon>
        <taxon>Mammalia</taxon>
        <taxon>Eutheria</taxon>
        <taxon>Laurasiatheria</taxon>
        <taxon>Chiroptera</taxon>
        <taxon>Yangochiroptera</taxon>
        <taxon>Vespertilionidae</taxon>
        <taxon>Cnephaeus</taxon>
    </lineage>
</organism>
<dbReference type="PROSITE" id="PS50805">
    <property type="entry name" value="KRAB"/>
    <property type="match status" value="1"/>
</dbReference>
<dbReference type="SUPFAM" id="SSF109640">
    <property type="entry name" value="KRAB domain (Kruppel-associated box)"/>
    <property type="match status" value="1"/>
</dbReference>
<dbReference type="EMBL" id="JAULJE010000021">
    <property type="protein sequence ID" value="KAK1329770.1"/>
    <property type="molecule type" value="Genomic_DNA"/>
</dbReference>
<dbReference type="Proteomes" id="UP001177744">
    <property type="component" value="Unassembled WGS sequence"/>
</dbReference>
<dbReference type="PANTHER" id="PTHR23232">
    <property type="entry name" value="KRAB DOMAIN C2H2 ZINC FINGER"/>
    <property type="match status" value="1"/>
</dbReference>
<gene>
    <name evidence="2" type="ORF">QTO34_009953</name>
</gene>
<comment type="caution">
    <text evidence="2">The sequence shown here is derived from an EMBL/GenBank/DDBJ whole genome shotgun (WGS) entry which is preliminary data.</text>
</comment>
<evidence type="ECO:0000313" key="3">
    <source>
        <dbReference type="Proteomes" id="UP001177744"/>
    </source>
</evidence>
<protein>
    <recommendedName>
        <fullName evidence="1">KRAB domain-containing protein</fullName>
    </recommendedName>
</protein>
<accession>A0AA40HEH1</accession>
<name>A0AA40HEH1_CNENI</name>
<dbReference type="PANTHER" id="PTHR23232:SF158">
    <property type="entry name" value="KRAB DOMAIN-CONTAINING PROTEIN 5"/>
    <property type="match status" value="1"/>
</dbReference>
<sequence>MAVPQEPLSFGDVAVDFSQEEWECLDPAQRKLYLDVMLENCSNLASLGEDDFLPEFLLHPQGFVSFIILTSLRAFCFLDSCSQGTDWALAGLAQWREHRSAD</sequence>
<evidence type="ECO:0000313" key="2">
    <source>
        <dbReference type="EMBL" id="KAK1329770.1"/>
    </source>
</evidence>
<evidence type="ECO:0000259" key="1">
    <source>
        <dbReference type="PROSITE" id="PS50805"/>
    </source>
</evidence>